<name>A0A0D2EUM2_9EURO</name>
<comment type="function">
    <text evidence="7">Microtubule binding protein that promotes the stabilization of dynamic microtubules. Required for mitotic spindle formation.</text>
</comment>
<evidence type="ECO:0000256" key="5">
    <source>
        <dbReference type="ARBA" id="ARBA00022701"/>
    </source>
</evidence>
<feature type="compositionally biased region" description="Polar residues" evidence="8">
    <location>
        <begin position="377"/>
        <end position="386"/>
    </location>
</feature>
<comment type="subcellular location">
    <subcellularLocation>
        <location evidence="1">Cytoplasm</location>
        <location evidence="1">Cytoskeleton</location>
        <location evidence="1">Spindle</location>
    </subcellularLocation>
</comment>
<evidence type="ECO:0000256" key="7">
    <source>
        <dbReference type="ARBA" id="ARBA00024889"/>
    </source>
</evidence>
<dbReference type="GO" id="GO:0090307">
    <property type="term" value="P:mitotic spindle assembly"/>
    <property type="evidence" value="ECO:0007669"/>
    <property type="project" value="TreeGrafter"/>
</dbReference>
<dbReference type="EMBL" id="KN847318">
    <property type="protein sequence ID" value="KIW58470.1"/>
    <property type="molecule type" value="Genomic_DNA"/>
</dbReference>
<feature type="compositionally biased region" description="Basic and acidic residues" evidence="8">
    <location>
        <begin position="337"/>
        <end position="350"/>
    </location>
</feature>
<dbReference type="PANTHER" id="PTHR21567">
    <property type="entry name" value="CLASP"/>
    <property type="match status" value="1"/>
</dbReference>
<dbReference type="GO" id="GO:0051301">
    <property type="term" value="P:cell division"/>
    <property type="evidence" value="ECO:0007669"/>
    <property type="project" value="UniProtKB-KW"/>
</dbReference>
<evidence type="ECO:0000256" key="3">
    <source>
        <dbReference type="ARBA" id="ARBA00011375"/>
    </source>
</evidence>
<dbReference type="GO" id="GO:1990023">
    <property type="term" value="C:mitotic spindle midzone"/>
    <property type="evidence" value="ECO:0007669"/>
    <property type="project" value="TreeGrafter"/>
</dbReference>
<evidence type="ECO:0000256" key="4">
    <source>
        <dbReference type="ARBA" id="ARBA00022618"/>
    </source>
</evidence>
<keyword evidence="6" id="KW-0498">Mitosis</keyword>
<dbReference type="Gene3D" id="1.25.10.10">
    <property type="entry name" value="Leucine-rich Repeat Variant"/>
    <property type="match status" value="1"/>
</dbReference>
<dbReference type="GO" id="GO:0060172">
    <property type="term" value="P:astral microtubule depolymerization"/>
    <property type="evidence" value="ECO:0007669"/>
    <property type="project" value="TreeGrafter"/>
</dbReference>
<dbReference type="GeneID" id="25324890"/>
<dbReference type="InterPro" id="IPR011989">
    <property type="entry name" value="ARM-like"/>
</dbReference>
<proteinExistence type="inferred from homology"/>
<reference evidence="10 11" key="1">
    <citation type="submission" date="2015-01" db="EMBL/GenBank/DDBJ databases">
        <title>The Genome Sequence of Exophiala xenobiotica CBS118157.</title>
        <authorList>
            <consortium name="The Broad Institute Genomics Platform"/>
            <person name="Cuomo C."/>
            <person name="de Hoog S."/>
            <person name="Gorbushina A."/>
            <person name="Stielow B."/>
            <person name="Teixiera M."/>
            <person name="Abouelleil A."/>
            <person name="Chapman S.B."/>
            <person name="Priest M."/>
            <person name="Young S.K."/>
            <person name="Wortman J."/>
            <person name="Nusbaum C."/>
            <person name="Birren B."/>
        </authorList>
    </citation>
    <scope>NUCLEOTIDE SEQUENCE [LARGE SCALE GENOMIC DNA]</scope>
    <source>
        <strain evidence="10 11">CBS 118157</strain>
    </source>
</reference>
<dbReference type="OrthoDB" id="10259902at2759"/>
<sequence length="964" mass="107031">MLGKTYVDVLNLLQYEFTLPENEETWKKRQDLLSSLSDIFEQRKENSVLPRDFVERVKAILPQIVEAASSERTTLSASACRTLCHIAKNLENQILPQLDILLPALLVLCGSTKGVNQKNANDAITVICQHAGYSPRLFYHICSAFRDKRIPPRTFAPEWLRILLKTYRTQMDAEKDGHAAQKAIFQGLTDGQVKVRENSRAVYWEFAKYDVQGARMIMGGLNSHAQAALRDDPHNPDKSTKGSRAPRPDSALAQIKAQSKQRLQQHRGFTPASVKPEDFIFGSLEGINPTADDKQPAPKAASEHAKDKQDKHVQENSHPSEPAGGSRHGSRPNSQKSSKDSKLDNAKDLKTASPQTEARPLLSAPVRRGRIVATPISAVSNTSQRPGSRGEPTKKSVDSRDKGATEKASGRQTPVSHSNKDSISSTASHHRKTASRHETLKAEAKELSASTNQSHGRKTGRQTPVIAEDKEPIAPPIAEPVKHEERQIPLIIEEKYMSAPAVYKDILKENVLGEQPPAASTLPLRPVQALAPEIQMPLPGPATDSFTTIEYTPEGKENTNIIQKHTYKSPTRSSHRSPSRSPKRRNSIASARKSLATAMEFLRHGTLDALGYRRLRKLLENHRSVLITRQSQFNELFELLITNLASLDEIAERRDKRIGNLNHPAYNRHTIVIMLMDLFDQYPQYPEPQPGMTLCALIIARCNHTTGFASALTAIDITARNLCMTTPNPLPTIDAVLDTLQSIENIINDNDPIITPKSTTTLLWNSLQSVATDFGPEKPRFSTRLPVILAFGLNLLNFLLARVSACGQTLYTIQEDRLASYAEHLLSTYSSLMRRHIITFCKALHSIIKPERRFYNYFSKESDKNLIHYYVAGASGMPSGSLGNTGRVVMPDEDYDDMHMESEPSTYDPGSQVSADWKLLGTTLRHGVYGQQMGPGTVDVTRVGFASSEESSANWEILGVTADE</sequence>
<evidence type="ECO:0000256" key="2">
    <source>
        <dbReference type="ARBA" id="ARBA00009549"/>
    </source>
</evidence>
<keyword evidence="5" id="KW-0493">Microtubule</keyword>
<dbReference type="SUPFAM" id="SSF48371">
    <property type="entry name" value="ARM repeat"/>
    <property type="match status" value="1"/>
</dbReference>
<dbReference type="GO" id="GO:0005815">
    <property type="term" value="C:microtubule organizing center"/>
    <property type="evidence" value="ECO:0007669"/>
    <property type="project" value="TreeGrafter"/>
</dbReference>
<dbReference type="GO" id="GO:0005881">
    <property type="term" value="C:cytoplasmic microtubule"/>
    <property type="evidence" value="ECO:0007669"/>
    <property type="project" value="TreeGrafter"/>
</dbReference>
<dbReference type="InterPro" id="IPR024395">
    <property type="entry name" value="CLASP_N_dom"/>
</dbReference>
<feature type="compositionally biased region" description="Basic and acidic residues" evidence="8">
    <location>
        <begin position="435"/>
        <end position="446"/>
    </location>
</feature>
<dbReference type="RefSeq" id="XP_013319054.1">
    <property type="nucleotide sequence ID" value="XM_013463600.1"/>
</dbReference>
<evidence type="ECO:0000313" key="10">
    <source>
        <dbReference type="EMBL" id="KIW58470.1"/>
    </source>
</evidence>
<dbReference type="Proteomes" id="UP000054342">
    <property type="component" value="Unassembled WGS sequence"/>
</dbReference>
<protein>
    <recommendedName>
        <fullName evidence="9">CLASP N-terminal domain-containing protein</fullName>
    </recommendedName>
</protein>
<accession>A0A0D2EUM2</accession>
<feature type="compositionally biased region" description="Basic and acidic residues" evidence="8">
    <location>
        <begin position="229"/>
        <end position="240"/>
    </location>
</feature>
<keyword evidence="11" id="KW-1185">Reference proteome</keyword>
<evidence type="ECO:0000256" key="6">
    <source>
        <dbReference type="ARBA" id="ARBA00022776"/>
    </source>
</evidence>
<evidence type="ECO:0000256" key="1">
    <source>
        <dbReference type="ARBA" id="ARBA00004186"/>
    </source>
</evidence>
<feature type="region of interest" description="Disordered" evidence="8">
    <location>
        <begin position="227"/>
        <end position="468"/>
    </location>
</feature>
<evidence type="ECO:0000259" key="9">
    <source>
        <dbReference type="Pfam" id="PF12348"/>
    </source>
</evidence>
<feature type="compositionally biased region" description="Basic residues" evidence="8">
    <location>
        <begin position="573"/>
        <end position="586"/>
    </location>
</feature>
<dbReference type="STRING" id="348802.A0A0D2EUM2"/>
<dbReference type="GO" id="GO:0008017">
    <property type="term" value="F:microtubule binding"/>
    <property type="evidence" value="ECO:0007669"/>
    <property type="project" value="TreeGrafter"/>
</dbReference>
<keyword evidence="4" id="KW-0132">Cell division</keyword>
<comment type="subunit">
    <text evidence="3">Interacts with microtubules.</text>
</comment>
<keyword evidence="6" id="KW-0131">Cell cycle</keyword>
<evidence type="ECO:0000256" key="8">
    <source>
        <dbReference type="SAM" id="MobiDB-lite"/>
    </source>
</evidence>
<dbReference type="Pfam" id="PF12348">
    <property type="entry name" value="CLASP_N"/>
    <property type="match status" value="1"/>
</dbReference>
<dbReference type="PANTHER" id="PTHR21567:SF9">
    <property type="entry name" value="CLIP-ASSOCIATING PROTEIN"/>
    <property type="match status" value="1"/>
</dbReference>
<comment type="similarity">
    <text evidence="2">Belongs to the CLASP family.</text>
</comment>
<evidence type="ECO:0000313" key="11">
    <source>
        <dbReference type="Proteomes" id="UP000054342"/>
    </source>
</evidence>
<dbReference type="InterPro" id="IPR016024">
    <property type="entry name" value="ARM-type_fold"/>
</dbReference>
<organism evidence="10 11">
    <name type="scientific">Exophiala xenobiotica</name>
    <dbReference type="NCBI Taxonomy" id="348802"/>
    <lineage>
        <taxon>Eukaryota</taxon>
        <taxon>Fungi</taxon>
        <taxon>Dikarya</taxon>
        <taxon>Ascomycota</taxon>
        <taxon>Pezizomycotina</taxon>
        <taxon>Eurotiomycetes</taxon>
        <taxon>Chaetothyriomycetidae</taxon>
        <taxon>Chaetothyriales</taxon>
        <taxon>Herpotrichiellaceae</taxon>
        <taxon>Exophiala</taxon>
    </lineage>
</organism>
<gene>
    <name evidence="10" type="ORF">PV05_02982</name>
</gene>
<dbReference type="GO" id="GO:0005876">
    <property type="term" value="C:spindle microtubule"/>
    <property type="evidence" value="ECO:0007669"/>
    <property type="project" value="TreeGrafter"/>
</dbReference>
<feature type="compositionally biased region" description="Basic and acidic residues" evidence="8">
    <location>
        <begin position="291"/>
        <end position="315"/>
    </location>
</feature>
<feature type="region of interest" description="Disordered" evidence="8">
    <location>
        <begin position="552"/>
        <end position="589"/>
    </location>
</feature>
<feature type="compositionally biased region" description="Polar residues" evidence="8">
    <location>
        <begin position="410"/>
        <end position="427"/>
    </location>
</feature>
<dbReference type="HOGENOM" id="CLU_016100_0_0_1"/>
<feature type="compositionally biased region" description="Basic and acidic residues" evidence="8">
    <location>
        <begin position="391"/>
        <end position="409"/>
    </location>
</feature>
<feature type="domain" description="CLASP N-terminal" evidence="9">
    <location>
        <begin position="21"/>
        <end position="229"/>
    </location>
</feature>
<dbReference type="AlphaFoldDB" id="A0A0D2EUM2"/>